<proteinExistence type="evidence at transcript level"/>
<evidence type="ECO:0000313" key="1">
    <source>
        <dbReference type="EMBL" id="ABK96607.1"/>
    </source>
</evidence>
<accession>A9PJQ4</accession>
<sequence length="46" mass="5226">MMLRQISTERIILVTVLKLLLVDGRKGRIYIGMPGIKNLGVQMKMP</sequence>
<dbReference type="EMBL" id="EF148645">
    <property type="protein sequence ID" value="ABK96607.1"/>
    <property type="molecule type" value="mRNA"/>
</dbReference>
<reference evidence="1" key="1">
    <citation type="journal article" date="2008" name="BMC Genomics">
        <title>Analysis of 4,664 high-quality sequence-finished poplar full-length cDNA clones and their utility for the discovery of genes responding to insect feeding.</title>
        <authorList>
            <person name="Ralph S.G."/>
            <person name="Chun H.J."/>
            <person name="Cooper D."/>
            <person name="Kirkpatrick R."/>
            <person name="Kolosova N."/>
            <person name="Gunter L."/>
            <person name="Tuskan G.A."/>
            <person name="Douglas C.J."/>
            <person name="Holt R.A."/>
            <person name="Jones S.J."/>
            <person name="Marra M.A."/>
            <person name="Bohlmann J."/>
        </authorList>
    </citation>
    <scope>NUCLEOTIDE SEQUENCE</scope>
    <source>
        <tissue evidence="1">Sapling trees one metre in height and grown under greenhouse conditions were exposed to continuous feeding by Malacosoma disstria Hubner</tissue>
    </source>
</reference>
<organism evidence="1">
    <name type="scientific">Populus trichocarpa x Populus deltoides</name>
    <dbReference type="NCBI Taxonomy" id="3695"/>
    <lineage>
        <taxon>Eukaryota</taxon>
        <taxon>Viridiplantae</taxon>
        <taxon>Streptophyta</taxon>
        <taxon>Embryophyta</taxon>
        <taxon>Tracheophyta</taxon>
        <taxon>Spermatophyta</taxon>
        <taxon>Magnoliopsida</taxon>
        <taxon>eudicotyledons</taxon>
        <taxon>Gunneridae</taxon>
        <taxon>Pentapetalae</taxon>
        <taxon>rosids</taxon>
        <taxon>fabids</taxon>
        <taxon>Malpighiales</taxon>
        <taxon>Salicaceae</taxon>
        <taxon>Saliceae</taxon>
        <taxon>Populus</taxon>
    </lineage>
</organism>
<dbReference type="AlphaFoldDB" id="A9PJQ4"/>
<name>A9PJQ4_9ROSI</name>
<protein>
    <submittedName>
        <fullName evidence="1">Uncharacterized protein</fullName>
    </submittedName>
</protein>